<protein>
    <submittedName>
        <fullName evidence="1">Uncharacterized protein</fullName>
    </submittedName>
</protein>
<sequence>MHPRLIGHRPADIGGSGQQHGVKLVIDHRIGAVRIEPDHINIAPGRFRVLITPSPPGQFRRTVMTMVPDDIPHETGADPAIRQIQSRDMAQQCHMGW</sequence>
<organism evidence="1 2">
    <name type="scientific">Tistrella bauzanensis</name>
    <dbReference type="NCBI Taxonomy" id="657419"/>
    <lineage>
        <taxon>Bacteria</taxon>
        <taxon>Pseudomonadati</taxon>
        <taxon>Pseudomonadota</taxon>
        <taxon>Alphaproteobacteria</taxon>
        <taxon>Geminicoccales</taxon>
        <taxon>Geminicoccaceae</taxon>
        <taxon>Tistrella</taxon>
    </lineage>
</organism>
<reference evidence="2" key="1">
    <citation type="journal article" date="2019" name="Int. J. Syst. Evol. Microbiol.">
        <title>The Global Catalogue of Microorganisms (GCM) 10K type strain sequencing project: providing services to taxonomists for standard genome sequencing and annotation.</title>
        <authorList>
            <consortium name="The Broad Institute Genomics Platform"/>
            <consortium name="The Broad Institute Genome Sequencing Center for Infectious Disease"/>
            <person name="Wu L."/>
            <person name="Ma J."/>
        </authorList>
    </citation>
    <scope>NUCLEOTIDE SEQUENCE [LARGE SCALE GENOMIC DNA]</scope>
    <source>
        <strain evidence="2">CGMCC 1.10188</strain>
    </source>
</reference>
<dbReference type="EMBL" id="BMDZ01000102">
    <property type="protein sequence ID" value="GGB61342.1"/>
    <property type="molecule type" value="Genomic_DNA"/>
</dbReference>
<accession>A0ABQ1JA55</accession>
<proteinExistence type="predicted"/>
<comment type="caution">
    <text evidence="1">The sequence shown here is derived from an EMBL/GenBank/DDBJ whole genome shotgun (WGS) entry which is preliminary data.</text>
</comment>
<evidence type="ECO:0000313" key="1">
    <source>
        <dbReference type="EMBL" id="GGB61342.1"/>
    </source>
</evidence>
<gene>
    <name evidence="1" type="ORF">GCM10011505_47500</name>
</gene>
<name>A0ABQ1JA55_9PROT</name>
<keyword evidence="2" id="KW-1185">Reference proteome</keyword>
<dbReference type="Proteomes" id="UP000603352">
    <property type="component" value="Unassembled WGS sequence"/>
</dbReference>
<evidence type="ECO:0000313" key="2">
    <source>
        <dbReference type="Proteomes" id="UP000603352"/>
    </source>
</evidence>